<proteinExistence type="predicted"/>
<dbReference type="Proteomes" id="UP000640274">
    <property type="component" value="Unassembled WGS sequence"/>
</dbReference>
<dbReference type="Pfam" id="PF00814">
    <property type="entry name" value="TsaD"/>
    <property type="match status" value="1"/>
</dbReference>
<dbReference type="NCBIfam" id="TIGR03725">
    <property type="entry name" value="T6A_YeaZ"/>
    <property type="match status" value="1"/>
</dbReference>
<name>A0A934MTN1_9BACL</name>
<dbReference type="AlphaFoldDB" id="A0A934MTN1"/>
<reference evidence="2" key="1">
    <citation type="submission" date="2020-12" db="EMBL/GenBank/DDBJ databases">
        <authorList>
            <person name="Huq M.A."/>
        </authorList>
    </citation>
    <scope>NUCLEOTIDE SEQUENCE</scope>
    <source>
        <strain evidence="2">MAHUQ-46</strain>
    </source>
</reference>
<accession>A0A934MTN1</accession>
<keyword evidence="3" id="KW-1185">Reference proteome</keyword>
<dbReference type="GO" id="GO:0005829">
    <property type="term" value="C:cytosol"/>
    <property type="evidence" value="ECO:0007669"/>
    <property type="project" value="TreeGrafter"/>
</dbReference>
<feature type="domain" description="Gcp-like" evidence="1">
    <location>
        <begin position="19"/>
        <end position="165"/>
    </location>
</feature>
<gene>
    <name evidence="2" type="primary">tsaB</name>
    <name evidence="2" type="ORF">JFN88_02660</name>
</gene>
<dbReference type="PANTHER" id="PTHR11735:SF11">
    <property type="entry name" value="TRNA THREONYLCARBAMOYLADENOSINE BIOSYNTHESIS PROTEIN TSAB"/>
    <property type="match status" value="1"/>
</dbReference>
<dbReference type="Gene3D" id="3.30.420.40">
    <property type="match status" value="2"/>
</dbReference>
<dbReference type="PANTHER" id="PTHR11735">
    <property type="entry name" value="TRNA N6-ADENOSINE THREONYLCARBAMOYLTRANSFERASE"/>
    <property type="match status" value="1"/>
</dbReference>
<dbReference type="SUPFAM" id="SSF53067">
    <property type="entry name" value="Actin-like ATPase domain"/>
    <property type="match status" value="2"/>
</dbReference>
<evidence type="ECO:0000259" key="1">
    <source>
        <dbReference type="Pfam" id="PF00814"/>
    </source>
</evidence>
<evidence type="ECO:0000313" key="3">
    <source>
        <dbReference type="Proteomes" id="UP000640274"/>
    </source>
</evidence>
<comment type="caution">
    <text evidence="2">The sequence shown here is derived from an EMBL/GenBank/DDBJ whole genome shotgun (WGS) entry which is preliminary data.</text>
</comment>
<dbReference type="GO" id="GO:0002949">
    <property type="term" value="P:tRNA threonylcarbamoyladenosine modification"/>
    <property type="evidence" value="ECO:0007669"/>
    <property type="project" value="InterPro"/>
</dbReference>
<protein>
    <submittedName>
        <fullName evidence="2">tRNA (Adenosine(37)-N6)-threonylcarbamoyltransferase complex dimerization subunit type 1 TsaB</fullName>
    </submittedName>
</protein>
<dbReference type="InterPro" id="IPR043129">
    <property type="entry name" value="ATPase_NBD"/>
</dbReference>
<sequence>MAASLMEGERVLGELNSMSERNHSVYSVAALKELLTQADKSPSELAAIIVGCGPGSYTGMRIAVTIGKTLAWAWNKPLVSVSSLEGLAYGGALRSAGDKGTLRWVIPLMDARRGQVYTAAFVADAGGNWQRIVDDGIRLMADWVDKLAEHLRDGNVHPQEIIFAGDLDLHREQIERFSEMNGIAQVQLAAYSLEGSHIARLGRDKLQCGELSDPHALVPNYTQLAEAEAKLLAAKGGEVQRRV</sequence>
<organism evidence="2 3">
    <name type="scientific">Paenibacillus roseus</name>
    <dbReference type="NCBI Taxonomy" id="2798579"/>
    <lineage>
        <taxon>Bacteria</taxon>
        <taxon>Bacillati</taxon>
        <taxon>Bacillota</taxon>
        <taxon>Bacilli</taxon>
        <taxon>Bacillales</taxon>
        <taxon>Paenibacillaceae</taxon>
        <taxon>Paenibacillus</taxon>
    </lineage>
</organism>
<evidence type="ECO:0000313" key="2">
    <source>
        <dbReference type="EMBL" id="MBJ6360222.1"/>
    </source>
</evidence>
<dbReference type="InterPro" id="IPR000905">
    <property type="entry name" value="Gcp-like_dom"/>
</dbReference>
<dbReference type="EMBL" id="JAELUP010000005">
    <property type="protein sequence ID" value="MBJ6360222.1"/>
    <property type="molecule type" value="Genomic_DNA"/>
</dbReference>
<dbReference type="InterPro" id="IPR022496">
    <property type="entry name" value="T6A_TsaB"/>
</dbReference>